<dbReference type="EC" id="4.2.3.4" evidence="7"/>
<dbReference type="RefSeq" id="WP_002704834.1">
    <property type="nucleotide sequence ID" value="NZ_AGRW01000049.1"/>
</dbReference>
<dbReference type="PANTHER" id="PTHR43622:SF1">
    <property type="entry name" value="3-DEHYDROQUINATE SYNTHASE"/>
    <property type="match status" value="1"/>
</dbReference>
<keyword evidence="3" id="KW-0479">Metal-binding</keyword>
<dbReference type="Pfam" id="PF24621">
    <property type="entry name" value="DHQS_C"/>
    <property type="match status" value="1"/>
</dbReference>
<dbReference type="Gene3D" id="1.20.1090.10">
    <property type="entry name" value="Dehydroquinate synthase-like - alpha domain"/>
    <property type="match status" value="1"/>
</dbReference>
<name>H7ELJ3_9SPIR</name>
<evidence type="ECO:0000256" key="1">
    <source>
        <dbReference type="ARBA" id="ARBA00001911"/>
    </source>
</evidence>
<proteinExistence type="predicted"/>
<dbReference type="STRING" id="907348.TresaDRAFT_1143"/>
<dbReference type="EMBL" id="AGRW01000049">
    <property type="protein sequence ID" value="EIC01534.1"/>
    <property type="molecule type" value="Genomic_DNA"/>
</dbReference>
<evidence type="ECO:0000259" key="5">
    <source>
        <dbReference type="Pfam" id="PF01761"/>
    </source>
</evidence>
<evidence type="ECO:0000313" key="8">
    <source>
        <dbReference type="Proteomes" id="UP000003571"/>
    </source>
</evidence>
<dbReference type="InterPro" id="IPR050071">
    <property type="entry name" value="Dehydroquinate_synthase"/>
</dbReference>
<protein>
    <submittedName>
        <fullName evidence="7">3-dehydroquinate synthase</fullName>
        <ecNumber evidence="7">4.2.3.4</ecNumber>
    </submittedName>
</protein>
<reference evidence="7 8" key="1">
    <citation type="submission" date="2011-09" db="EMBL/GenBank/DDBJ databases">
        <title>The draft genome of Treponema saccharophilum DSM 2985.</title>
        <authorList>
            <consortium name="US DOE Joint Genome Institute (JGI-PGF)"/>
            <person name="Lucas S."/>
            <person name="Copeland A."/>
            <person name="Lapidus A."/>
            <person name="Glavina del Rio T."/>
            <person name="Dalin E."/>
            <person name="Tice H."/>
            <person name="Bruce D."/>
            <person name="Goodwin L."/>
            <person name="Pitluck S."/>
            <person name="Peters L."/>
            <person name="Kyrpides N."/>
            <person name="Mavromatis K."/>
            <person name="Ivanova N."/>
            <person name="Markowitz V."/>
            <person name="Cheng J.-F."/>
            <person name="Hugenholtz P."/>
            <person name="Woyke T."/>
            <person name="Wu D."/>
            <person name="Gronow S."/>
            <person name="Wellnitz S."/>
            <person name="Brambilla E."/>
            <person name="Klenk H.-P."/>
            <person name="Eisen J.A."/>
        </authorList>
    </citation>
    <scope>NUCLEOTIDE SEQUENCE [LARGE SCALE GENOMIC DNA]</scope>
    <source>
        <strain evidence="7 8">DSM 2985</strain>
    </source>
</reference>
<comment type="caution">
    <text evidence="7">The sequence shown here is derived from an EMBL/GenBank/DDBJ whole genome shotgun (WGS) entry which is preliminary data.</text>
</comment>
<dbReference type="eggNOG" id="COG0337">
    <property type="taxonomic scope" value="Bacteria"/>
</dbReference>
<dbReference type="GO" id="GO:0046872">
    <property type="term" value="F:metal ion binding"/>
    <property type="evidence" value="ECO:0007669"/>
    <property type="project" value="UniProtKB-KW"/>
</dbReference>
<evidence type="ECO:0000259" key="6">
    <source>
        <dbReference type="Pfam" id="PF24621"/>
    </source>
</evidence>
<comment type="cofactor">
    <cofactor evidence="1">
        <name>NAD(+)</name>
        <dbReference type="ChEBI" id="CHEBI:57540"/>
    </cofactor>
</comment>
<dbReference type="AlphaFoldDB" id="H7ELJ3"/>
<dbReference type="InterPro" id="IPR030960">
    <property type="entry name" value="DHQS/DOIS_N"/>
</dbReference>
<evidence type="ECO:0000256" key="2">
    <source>
        <dbReference type="ARBA" id="ARBA00001941"/>
    </source>
</evidence>
<gene>
    <name evidence="7" type="ORF">TresaDRAFT_1143</name>
</gene>
<dbReference type="Gene3D" id="3.40.50.1970">
    <property type="match status" value="1"/>
</dbReference>
<comment type="cofactor">
    <cofactor evidence="2">
        <name>Co(2+)</name>
        <dbReference type="ChEBI" id="CHEBI:48828"/>
    </cofactor>
</comment>
<feature type="domain" description="3-dehydroquinate synthase C-terminal" evidence="6">
    <location>
        <begin position="202"/>
        <end position="359"/>
    </location>
</feature>
<dbReference type="Pfam" id="PF01761">
    <property type="entry name" value="DHQ_synthase"/>
    <property type="match status" value="1"/>
</dbReference>
<dbReference type="PATRIC" id="fig|907348.3.peg.1782"/>
<evidence type="ECO:0000256" key="4">
    <source>
        <dbReference type="ARBA" id="ARBA00023027"/>
    </source>
</evidence>
<evidence type="ECO:0000256" key="3">
    <source>
        <dbReference type="ARBA" id="ARBA00022723"/>
    </source>
</evidence>
<accession>H7ELJ3</accession>
<keyword evidence="7" id="KW-0456">Lyase</keyword>
<dbReference type="InterPro" id="IPR056179">
    <property type="entry name" value="DHQS_C"/>
</dbReference>
<dbReference type="PANTHER" id="PTHR43622">
    <property type="entry name" value="3-DEHYDROQUINATE SYNTHASE"/>
    <property type="match status" value="1"/>
</dbReference>
<dbReference type="OrthoDB" id="9806583at2"/>
<dbReference type="CDD" id="cd08195">
    <property type="entry name" value="DHQS"/>
    <property type="match status" value="1"/>
</dbReference>
<dbReference type="GO" id="GO:0003856">
    <property type="term" value="F:3-dehydroquinate synthase activity"/>
    <property type="evidence" value="ECO:0007669"/>
    <property type="project" value="UniProtKB-EC"/>
</dbReference>
<dbReference type="SUPFAM" id="SSF56796">
    <property type="entry name" value="Dehydroquinate synthase-like"/>
    <property type="match status" value="1"/>
</dbReference>
<organism evidence="7 8">
    <name type="scientific">Treponema saccharophilum DSM 2985</name>
    <dbReference type="NCBI Taxonomy" id="907348"/>
    <lineage>
        <taxon>Bacteria</taxon>
        <taxon>Pseudomonadati</taxon>
        <taxon>Spirochaetota</taxon>
        <taxon>Spirochaetia</taxon>
        <taxon>Spirochaetales</taxon>
        <taxon>Treponemataceae</taxon>
        <taxon>Treponema</taxon>
    </lineage>
</organism>
<keyword evidence="8" id="KW-1185">Reference proteome</keyword>
<evidence type="ECO:0000313" key="7">
    <source>
        <dbReference type="EMBL" id="EIC01534.1"/>
    </source>
</evidence>
<sequence length="393" mass="42356">MNYEEKIIEYPPVHPGTDRTFIRFYEGEPNPKAMLLGGCDEMPQRVFVTDTTVSSLPCMDEFTAEFGTGKGAAANSVHKRRSGKDILVILGAGEPFKTIESVLSIVAAALDANGQRSTVFVGIGGGVITDMTAFAASIFKRGARCELVPTTLLSMVDAAVGGKTGCDFGSYKNMIGSFFPAQKIHICPEFIKTLPQSEYRSGLAEVVKTALLFSAPLFDKLESNPGILDGRGKSEFAPLISEMIRTCVSEKASVVEQDLTEKGMRMLLNLGHTFGHALETCAGLGKVAHGDGVAWGMARAADLSERLGLCTKEYAERVKRMLRSYTWETSEIHPAMEGKGSAGDIARTIFGAMKKDKKNSSSKVRFVLQRGVCDTVITEADEGDVLAVLGAER</sequence>
<dbReference type="Proteomes" id="UP000003571">
    <property type="component" value="Unassembled WGS sequence"/>
</dbReference>
<keyword evidence="4" id="KW-0520">NAD</keyword>
<feature type="domain" description="3-dehydroquinate synthase N-terminal" evidence="5">
    <location>
        <begin position="89"/>
        <end position="200"/>
    </location>
</feature>